<sequence length="81" mass="9843">MEKIRKLIDIEEDVLNILEQEAKKQKRSLKNFLEYTIEETARKLESPSAEYQKMMDDMLQRLEKDEVNFSPIEEFKKKYDL</sequence>
<accession>A0ABU3DW66</accession>
<keyword evidence="1" id="KW-0175">Coiled coil</keyword>
<organism evidence="2 3">
    <name type="scientific">Autumnicola psychrophila</name>
    <dbReference type="NCBI Taxonomy" id="3075592"/>
    <lineage>
        <taxon>Bacteria</taxon>
        <taxon>Pseudomonadati</taxon>
        <taxon>Bacteroidota</taxon>
        <taxon>Flavobacteriia</taxon>
        <taxon>Flavobacteriales</taxon>
        <taxon>Flavobacteriaceae</taxon>
        <taxon>Autumnicola</taxon>
    </lineage>
</organism>
<dbReference type="RefSeq" id="WP_311501228.1">
    <property type="nucleotide sequence ID" value="NZ_JAVRHN010000016.1"/>
</dbReference>
<dbReference type="EMBL" id="JAVRHN010000016">
    <property type="protein sequence ID" value="MDT0687962.1"/>
    <property type="molecule type" value="Genomic_DNA"/>
</dbReference>
<reference evidence="2 3" key="1">
    <citation type="submission" date="2023-09" db="EMBL/GenBank/DDBJ databases">
        <authorList>
            <person name="Rey-Velasco X."/>
        </authorList>
    </citation>
    <scope>NUCLEOTIDE SEQUENCE [LARGE SCALE GENOMIC DNA]</scope>
    <source>
        <strain evidence="2 3">F225</strain>
    </source>
</reference>
<evidence type="ECO:0000313" key="3">
    <source>
        <dbReference type="Proteomes" id="UP001253848"/>
    </source>
</evidence>
<keyword evidence="3" id="KW-1185">Reference proteome</keyword>
<dbReference type="Proteomes" id="UP001253848">
    <property type="component" value="Unassembled WGS sequence"/>
</dbReference>
<comment type="caution">
    <text evidence="2">The sequence shown here is derived from an EMBL/GenBank/DDBJ whole genome shotgun (WGS) entry which is preliminary data.</text>
</comment>
<gene>
    <name evidence="2" type="ORF">RM541_16470</name>
</gene>
<evidence type="ECO:0000313" key="2">
    <source>
        <dbReference type="EMBL" id="MDT0687962.1"/>
    </source>
</evidence>
<proteinExistence type="predicted"/>
<evidence type="ECO:0000256" key="1">
    <source>
        <dbReference type="SAM" id="Coils"/>
    </source>
</evidence>
<feature type="coiled-coil region" evidence="1">
    <location>
        <begin position="1"/>
        <end position="35"/>
    </location>
</feature>
<name>A0ABU3DW66_9FLAO</name>
<protein>
    <submittedName>
        <fullName evidence="2">Uncharacterized protein</fullName>
    </submittedName>
</protein>